<sequence length="200" mass="22424">MSTFTEPTRFYWIRHAPVKAMMPGRIYGQRDVGCNLKDTDSLKRLADLLPEDALWVTSTLSRTKKTAKAIAAQKNWTIKPLAYKELMEQNFGLWQSKTWDELDEDPASKSFWDDPAHTCPPDGESFAAVCQRVEKCINHLGRKYPGQHIVCVTHAGTIRAAAAQALGLSPANALKLKIDTLSISRFSLFDNIWAVECINA</sequence>
<dbReference type="PANTHER" id="PTHR48100">
    <property type="entry name" value="BROAD-SPECIFICITY PHOSPHATASE YOR283W-RELATED"/>
    <property type="match status" value="1"/>
</dbReference>
<dbReference type="GO" id="GO:0005737">
    <property type="term" value="C:cytoplasm"/>
    <property type="evidence" value="ECO:0007669"/>
    <property type="project" value="TreeGrafter"/>
</dbReference>
<dbReference type="InterPro" id="IPR013078">
    <property type="entry name" value="His_Pase_superF_clade-1"/>
</dbReference>
<dbReference type="Pfam" id="PF00300">
    <property type="entry name" value="His_Phos_1"/>
    <property type="match status" value="1"/>
</dbReference>
<protein>
    <submittedName>
        <fullName evidence="1">Phosphoglycerate mutase</fullName>
    </submittedName>
</protein>
<dbReference type="InterPro" id="IPR029033">
    <property type="entry name" value="His_PPase_superfam"/>
</dbReference>
<dbReference type="PANTHER" id="PTHR48100:SF1">
    <property type="entry name" value="HISTIDINE PHOSPHATASE FAMILY PROTEIN-RELATED"/>
    <property type="match status" value="1"/>
</dbReference>
<dbReference type="Gene3D" id="3.40.50.1240">
    <property type="entry name" value="Phosphoglycerate mutase-like"/>
    <property type="match status" value="1"/>
</dbReference>
<dbReference type="InterPro" id="IPR050275">
    <property type="entry name" value="PGM_Phosphatase"/>
</dbReference>
<dbReference type="EMBL" id="BMHV01000026">
    <property type="protein sequence ID" value="GGF72908.1"/>
    <property type="molecule type" value="Genomic_DNA"/>
</dbReference>
<evidence type="ECO:0000313" key="1">
    <source>
        <dbReference type="EMBL" id="GGF72908.1"/>
    </source>
</evidence>
<dbReference type="RefSeq" id="WP_188666483.1">
    <property type="nucleotide sequence ID" value="NZ_BMHV01000026.1"/>
</dbReference>
<gene>
    <name evidence="1" type="ORF">GCM10011332_28620</name>
</gene>
<reference evidence="1" key="1">
    <citation type="journal article" date="2014" name="Int. J. Syst. Evol. Microbiol.">
        <title>Complete genome sequence of Corynebacterium casei LMG S-19264T (=DSM 44701T), isolated from a smear-ripened cheese.</title>
        <authorList>
            <consortium name="US DOE Joint Genome Institute (JGI-PGF)"/>
            <person name="Walter F."/>
            <person name="Albersmeier A."/>
            <person name="Kalinowski J."/>
            <person name="Ruckert C."/>
        </authorList>
    </citation>
    <scope>NUCLEOTIDE SEQUENCE</scope>
    <source>
        <strain evidence="1">CGMCC 1.15254</strain>
    </source>
</reference>
<keyword evidence="2" id="KW-1185">Reference proteome</keyword>
<reference evidence="1" key="2">
    <citation type="submission" date="2020-09" db="EMBL/GenBank/DDBJ databases">
        <authorList>
            <person name="Sun Q."/>
            <person name="Zhou Y."/>
        </authorList>
    </citation>
    <scope>NUCLEOTIDE SEQUENCE</scope>
    <source>
        <strain evidence="1">CGMCC 1.15254</strain>
    </source>
</reference>
<dbReference type="SUPFAM" id="SSF53254">
    <property type="entry name" value="Phosphoglycerate mutase-like"/>
    <property type="match status" value="1"/>
</dbReference>
<comment type="caution">
    <text evidence="1">The sequence shown here is derived from an EMBL/GenBank/DDBJ whole genome shotgun (WGS) entry which is preliminary data.</text>
</comment>
<proteinExistence type="predicted"/>
<name>A0A917C5J8_9PROT</name>
<dbReference type="CDD" id="cd07067">
    <property type="entry name" value="HP_PGM_like"/>
    <property type="match status" value="1"/>
</dbReference>
<organism evidence="1 2">
    <name type="scientific">Terasakiella brassicae</name>
    <dbReference type="NCBI Taxonomy" id="1634917"/>
    <lineage>
        <taxon>Bacteria</taxon>
        <taxon>Pseudomonadati</taxon>
        <taxon>Pseudomonadota</taxon>
        <taxon>Alphaproteobacteria</taxon>
        <taxon>Rhodospirillales</taxon>
        <taxon>Terasakiellaceae</taxon>
        <taxon>Terasakiella</taxon>
    </lineage>
</organism>
<dbReference type="SMART" id="SM00855">
    <property type="entry name" value="PGAM"/>
    <property type="match status" value="1"/>
</dbReference>
<dbReference type="GO" id="GO:0016791">
    <property type="term" value="F:phosphatase activity"/>
    <property type="evidence" value="ECO:0007669"/>
    <property type="project" value="TreeGrafter"/>
</dbReference>
<accession>A0A917C5J8</accession>
<dbReference type="AlphaFoldDB" id="A0A917C5J8"/>
<evidence type="ECO:0000313" key="2">
    <source>
        <dbReference type="Proteomes" id="UP000632498"/>
    </source>
</evidence>
<dbReference type="Proteomes" id="UP000632498">
    <property type="component" value="Unassembled WGS sequence"/>
</dbReference>